<dbReference type="InterPro" id="IPR005123">
    <property type="entry name" value="Oxoglu/Fe-dep_dioxygenase_dom"/>
</dbReference>
<dbReference type="SUPFAM" id="SSF51197">
    <property type="entry name" value="Clavaminate synthase-like"/>
    <property type="match status" value="1"/>
</dbReference>
<dbReference type="Pfam" id="PF13532">
    <property type="entry name" value="2OG-FeII_Oxy_2"/>
    <property type="match status" value="1"/>
</dbReference>
<evidence type="ECO:0000256" key="6">
    <source>
        <dbReference type="PIRSR" id="PIRSR604574-2"/>
    </source>
</evidence>
<dbReference type="InterPro" id="IPR037151">
    <property type="entry name" value="AlkB-like_sf"/>
</dbReference>
<dbReference type="InterPro" id="IPR004574">
    <property type="entry name" value="Alkb"/>
</dbReference>
<evidence type="ECO:0000313" key="9">
    <source>
        <dbReference type="Proteomes" id="UP000256301"/>
    </source>
</evidence>
<keyword evidence="3" id="KW-0560">Oxidoreductase</keyword>
<dbReference type="GO" id="GO:0005737">
    <property type="term" value="C:cytoplasm"/>
    <property type="evidence" value="ECO:0007669"/>
    <property type="project" value="TreeGrafter"/>
</dbReference>
<evidence type="ECO:0000256" key="5">
    <source>
        <dbReference type="PIRSR" id="PIRSR604574-1"/>
    </source>
</evidence>
<dbReference type="InterPro" id="IPR027450">
    <property type="entry name" value="AlkB-like"/>
</dbReference>
<gene>
    <name evidence="8" type="ORF">DWQ56_16385</name>
</gene>
<reference evidence="8 9" key="1">
    <citation type="submission" date="2017-08" db="EMBL/GenBank/DDBJ databases">
        <title>Functional genomic and metabolic studies of the symbiotic interactions of six Microcystis-dominated communities.</title>
        <authorList>
            <person name="Li Q."/>
            <person name="Lin F."/>
        </authorList>
    </citation>
    <scope>NUCLEOTIDE SEQUENCE [LARGE SCALE GENOMIC DNA]</scope>
    <source>
        <strain evidence="8">DA14</strain>
    </source>
</reference>
<keyword evidence="4 6" id="KW-0408">Iron</keyword>
<dbReference type="AlphaFoldDB" id="A0A3E0M891"/>
<organism evidence="8 9">
    <name type="scientific">Microcystis aeruginosa DA14</name>
    <dbReference type="NCBI Taxonomy" id="1987506"/>
    <lineage>
        <taxon>Bacteria</taxon>
        <taxon>Bacillati</taxon>
        <taxon>Cyanobacteriota</taxon>
        <taxon>Cyanophyceae</taxon>
        <taxon>Oscillatoriophycideae</taxon>
        <taxon>Chroococcales</taxon>
        <taxon>Microcystaceae</taxon>
        <taxon>Microcystis</taxon>
    </lineage>
</organism>
<keyword evidence="1 6" id="KW-0479">Metal-binding</keyword>
<feature type="binding site" evidence="5">
    <location>
        <position position="160"/>
    </location>
    <ligand>
        <name>substrate</name>
    </ligand>
</feature>
<feature type="binding site" evidence="5">
    <location>
        <begin position="119"/>
        <end position="121"/>
    </location>
    <ligand>
        <name>2-oxoglutarate</name>
        <dbReference type="ChEBI" id="CHEBI:16810"/>
    </ligand>
</feature>
<dbReference type="GO" id="GO:0008198">
    <property type="term" value="F:ferrous iron binding"/>
    <property type="evidence" value="ECO:0007669"/>
    <property type="project" value="TreeGrafter"/>
</dbReference>
<comment type="cofactor">
    <cofactor evidence="6">
        <name>Fe(2+)</name>
        <dbReference type="ChEBI" id="CHEBI:29033"/>
    </cofactor>
    <text evidence="6">Binds 1 Fe(2+) ion per subunit.</text>
</comment>
<feature type="binding site" evidence="5">
    <location>
        <position position="68"/>
    </location>
    <ligand>
        <name>substrate</name>
    </ligand>
</feature>
<evidence type="ECO:0000256" key="2">
    <source>
        <dbReference type="ARBA" id="ARBA00022964"/>
    </source>
</evidence>
<evidence type="ECO:0000256" key="4">
    <source>
        <dbReference type="ARBA" id="ARBA00023004"/>
    </source>
</evidence>
<accession>A0A3E0M891</accession>
<dbReference type="PANTHER" id="PTHR16557:SF2">
    <property type="entry name" value="NUCLEIC ACID DIOXYGENASE ALKBH1"/>
    <property type="match status" value="1"/>
</dbReference>
<dbReference type="GO" id="GO:0035516">
    <property type="term" value="F:broad specificity oxidative DNA demethylase activity"/>
    <property type="evidence" value="ECO:0007669"/>
    <property type="project" value="TreeGrafter"/>
</dbReference>
<feature type="binding site" evidence="6">
    <location>
        <position position="130"/>
    </location>
    <ligand>
        <name>Fe cation</name>
        <dbReference type="ChEBI" id="CHEBI:24875"/>
        <note>catalytic</note>
    </ligand>
</feature>
<keyword evidence="8" id="KW-0808">Transferase</keyword>
<keyword evidence="8" id="KW-0489">Methyltransferase</keyword>
<feature type="binding site" evidence="6">
    <location>
        <position position="132"/>
    </location>
    <ligand>
        <name>Fe cation</name>
        <dbReference type="ChEBI" id="CHEBI:24875"/>
        <note>catalytic</note>
    </ligand>
</feature>
<comment type="caution">
    <text evidence="8">The sequence shown here is derived from an EMBL/GenBank/DDBJ whole genome shotgun (WGS) entry which is preliminary data.</text>
</comment>
<dbReference type="PROSITE" id="PS51471">
    <property type="entry name" value="FE2OG_OXY"/>
    <property type="match status" value="1"/>
</dbReference>
<feature type="binding site" evidence="5">
    <location>
        <position position="134"/>
    </location>
    <ligand>
        <name>substrate</name>
    </ligand>
</feature>
<protein>
    <submittedName>
        <fullName evidence="8">DNA oxidative demethylase AlkB</fullName>
    </submittedName>
</protein>
<keyword evidence="2" id="KW-0223">Dioxygenase</keyword>
<feature type="binding site" evidence="6">
    <location>
        <position position="186"/>
    </location>
    <ligand>
        <name>Fe cation</name>
        <dbReference type="ChEBI" id="CHEBI:24875"/>
        <note>catalytic</note>
    </ligand>
</feature>
<dbReference type="NCBIfam" id="NF011930">
    <property type="entry name" value="PRK15401.1"/>
    <property type="match status" value="1"/>
</dbReference>
<dbReference type="Proteomes" id="UP000256301">
    <property type="component" value="Unassembled WGS sequence"/>
</dbReference>
<sequence>MDLFTEQRPHSIAIAEGACWLPGFALPEMHALWPCVKHHLTAHPPQQMMTPMGYVMSVQTSSMGALGWVSNAQGYGYSPVNPSTNVSWPPLPPVILQLAAEAAGKAGYSQFVPDSCLINVYAPGCKMGLHQDKDEQDFTQPIVSVSLGLPATFLFGGSKRSDKPVKIPLQHGDVVVWGGASRRFYHGVSSVKAGTHSLTGNCRINLTLRKAG</sequence>
<dbReference type="GO" id="GO:0035515">
    <property type="term" value="F:oxidative RNA demethylase activity"/>
    <property type="evidence" value="ECO:0007669"/>
    <property type="project" value="TreeGrafter"/>
</dbReference>
<dbReference type="EMBL" id="QQWE01000005">
    <property type="protein sequence ID" value="REJ55826.1"/>
    <property type="molecule type" value="Genomic_DNA"/>
</dbReference>
<dbReference type="GO" id="GO:0035513">
    <property type="term" value="P:oxidative RNA demethylation"/>
    <property type="evidence" value="ECO:0007669"/>
    <property type="project" value="TreeGrafter"/>
</dbReference>
<dbReference type="PANTHER" id="PTHR16557">
    <property type="entry name" value="ALKYLATED DNA REPAIR PROTEIN ALKB-RELATED"/>
    <property type="match status" value="1"/>
</dbReference>
<dbReference type="GO" id="GO:0032259">
    <property type="term" value="P:methylation"/>
    <property type="evidence" value="ECO:0007669"/>
    <property type="project" value="UniProtKB-KW"/>
</dbReference>
<dbReference type="GO" id="GO:0008168">
    <property type="term" value="F:methyltransferase activity"/>
    <property type="evidence" value="ECO:0007669"/>
    <property type="project" value="UniProtKB-KW"/>
</dbReference>
<evidence type="ECO:0000313" key="8">
    <source>
        <dbReference type="EMBL" id="REJ55826.1"/>
    </source>
</evidence>
<evidence type="ECO:0000259" key="7">
    <source>
        <dbReference type="PROSITE" id="PS51471"/>
    </source>
</evidence>
<evidence type="ECO:0000256" key="1">
    <source>
        <dbReference type="ARBA" id="ARBA00022723"/>
    </source>
</evidence>
<feature type="binding site" evidence="5">
    <location>
        <begin position="75"/>
        <end position="77"/>
    </location>
    <ligand>
        <name>substrate</name>
    </ligand>
</feature>
<feature type="binding site" evidence="5">
    <location>
        <begin position="203"/>
        <end position="209"/>
    </location>
    <ligand>
        <name>2-oxoglutarate</name>
        <dbReference type="ChEBI" id="CHEBI:16810"/>
    </ligand>
</feature>
<proteinExistence type="predicted"/>
<evidence type="ECO:0000256" key="3">
    <source>
        <dbReference type="ARBA" id="ARBA00023002"/>
    </source>
</evidence>
<dbReference type="Gene3D" id="2.60.120.590">
    <property type="entry name" value="Alpha-ketoglutarate-dependent dioxygenase AlkB-like"/>
    <property type="match status" value="1"/>
</dbReference>
<feature type="domain" description="Fe2OG dioxygenase" evidence="7">
    <location>
        <begin position="112"/>
        <end position="212"/>
    </location>
</feature>
<name>A0A3E0M891_MICAE</name>